<dbReference type="SFLD" id="SFLDS00029">
    <property type="entry name" value="Radical_SAM"/>
    <property type="match status" value="1"/>
</dbReference>
<protein>
    <submittedName>
        <fullName evidence="9">Radical SAM protein with 4Fe4S-binding SPASM domain</fullName>
    </submittedName>
</protein>
<evidence type="ECO:0000256" key="6">
    <source>
        <dbReference type="ARBA" id="ARBA00023014"/>
    </source>
</evidence>
<dbReference type="PROSITE" id="PS51918">
    <property type="entry name" value="RADICAL_SAM"/>
    <property type="match status" value="1"/>
</dbReference>
<evidence type="ECO:0000256" key="7">
    <source>
        <dbReference type="SAM" id="MobiDB-lite"/>
    </source>
</evidence>
<dbReference type="GO" id="GO:0051539">
    <property type="term" value="F:4 iron, 4 sulfur cluster binding"/>
    <property type="evidence" value="ECO:0007669"/>
    <property type="project" value="UniProtKB-KW"/>
</dbReference>
<evidence type="ECO:0000259" key="8">
    <source>
        <dbReference type="PROSITE" id="PS51918"/>
    </source>
</evidence>
<dbReference type="GO" id="GO:0046872">
    <property type="term" value="F:metal ion binding"/>
    <property type="evidence" value="ECO:0007669"/>
    <property type="project" value="UniProtKB-KW"/>
</dbReference>
<name>A0A561W4V2_9ACTN</name>
<gene>
    <name evidence="9" type="ORF">FHU34_114273</name>
</gene>
<dbReference type="InterPro" id="IPR050377">
    <property type="entry name" value="Radical_SAM_PqqE_MftC-like"/>
</dbReference>
<dbReference type="NCBIfam" id="TIGR04085">
    <property type="entry name" value="rSAM_more_4Fe4S"/>
    <property type="match status" value="1"/>
</dbReference>
<dbReference type="Pfam" id="PF04055">
    <property type="entry name" value="Radical_SAM"/>
    <property type="match status" value="1"/>
</dbReference>
<comment type="caution">
    <text evidence="9">The sequence shown here is derived from an EMBL/GenBank/DDBJ whole genome shotgun (WGS) entry which is preliminary data.</text>
</comment>
<keyword evidence="2" id="KW-0004">4Fe-4S</keyword>
<dbReference type="RefSeq" id="WP_145783260.1">
    <property type="nucleotide sequence ID" value="NZ_JBEZJD010000014.1"/>
</dbReference>
<dbReference type="PANTHER" id="PTHR11228:SF7">
    <property type="entry name" value="PQQA PEPTIDE CYCLASE"/>
    <property type="match status" value="1"/>
</dbReference>
<accession>A0A561W4V2</accession>
<dbReference type="Proteomes" id="UP000317685">
    <property type="component" value="Unassembled WGS sequence"/>
</dbReference>
<dbReference type="InterPro" id="IPR058240">
    <property type="entry name" value="rSAM_sf"/>
</dbReference>
<dbReference type="Pfam" id="PF13186">
    <property type="entry name" value="SPASM"/>
    <property type="match status" value="1"/>
</dbReference>
<feature type="domain" description="Radical SAM core" evidence="8">
    <location>
        <begin position="8"/>
        <end position="233"/>
    </location>
</feature>
<evidence type="ECO:0000256" key="3">
    <source>
        <dbReference type="ARBA" id="ARBA00022691"/>
    </source>
</evidence>
<dbReference type="PIRSF" id="PIRSF037420">
    <property type="entry name" value="PQQ_syn_pqqE"/>
    <property type="match status" value="1"/>
</dbReference>
<proteinExistence type="predicted"/>
<dbReference type="CDD" id="cd01335">
    <property type="entry name" value="Radical_SAM"/>
    <property type="match status" value="1"/>
</dbReference>
<reference evidence="9 10" key="1">
    <citation type="submission" date="2019-06" db="EMBL/GenBank/DDBJ databases">
        <title>Sequencing the genomes of 1000 actinobacteria strains.</title>
        <authorList>
            <person name="Klenk H.-P."/>
        </authorList>
    </citation>
    <scope>NUCLEOTIDE SEQUENCE [LARGE SCALE GENOMIC DNA]</scope>
    <source>
        <strain evidence="9 10">DSM 45885</strain>
    </source>
</reference>
<evidence type="ECO:0000313" key="9">
    <source>
        <dbReference type="EMBL" id="TWG18899.1"/>
    </source>
</evidence>
<sequence length="396" mass="43116">MTDREPGSHSLENLTISLTLACNQACQHCWVDAGKAQPGELDDDEIRSVLTQARGLGARHVKFTGGEPLLRPGFVDLMRCAYDQGFRISLETNGTVLSEATLGELTRIGDRLHLYVSLDGASAATHDSFRGQRGAFTRTVDNLRRLCDNDLYFSIHTVVRRGNLHEIHDILDLAGDLGASQLKLILSVHELGRGHGLAKDVIGADELFDLLARLPPQRLWDYAWDPHRSRTPVLMTTLPPAFQPGGATTTCGWSKSFLAVLANGEVAICQGMYEFDQAKAGNVRDRSLADIWQESPLFTSTRAWQVDDLHGVCGNCAVAESCRGLCRASAIARYRDLRAPYPLCQVLYDGGHFPATMLRDAARPTPYADAEPAAEGGPGRRLLPLTALSSTGPGGR</sequence>
<keyword evidence="10" id="KW-1185">Reference proteome</keyword>
<dbReference type="GeneID" id="300129768"/>
<dbReference type="AlphaFoldDB" id="A0A561W4V2"/>
<dbReference type="InterPro" id="IPR017200">
    <property type="entry name" value="PqqE-like"/>
</dbReference>
<dbReference type="InterPro" id="IPR007197">
    <property type="entry name" value="rSAM"/>
</dbReference>
<dbReference type="GO" id="GO:0003824">
    <property type="term" value="F:catalytic activity"/>
    <property type="evidence" value="ECO:0007669"/>
    <property type="project" value="InterPro"/>
</dbReference>
<keyword evidence="3" id="KW-0949">S-adenosyl-L-methionine</keyword>
<dbReference type="SFLD" id="SFLDG01067">
    <property type="entry name" value="SPASM/twitch_domain_containing"/>
    <property type="match status" value="1"/>
</dbReference>
<dbReference type="OrthoDB" id="9782387at2"/>
<dbReference type="SFLD" id="SFLDG01386">
    <property type="entry name" value="main_SPASM_domain-containing"/>
    <property type="match status" value="1"/>
</dbReference>
<evidence type="ECO:0000256" key="1">
    <source>
        <dbReference type="ARBA" id="ARBA00001966"/>
    </source>
</evidence>
<feature type="region of interest" description="Disordered" evidence="7">
    <location>
        <begin position="366"/>
        <end position="396"/>
    </location>
</feature>
<dbReference type="PANTHER" id="PTHR11228">
    <property type="entry name" value="RADICAL SAM DOMAIN PROTEIN"/>
    <property type="match status" value="1"/>
</dbReference>
<dbReference type="Gene3D" id="3.20.20.70">
    <property type="entry name" value="Aldolase class I"/>
    <property type="match status" value="1"/>
</dbReference>
<evidence type="ECO:0000256" key="2">
    <source>
        <dbReference type="ARBA" id="ARBA00022485"/>
    </source>
</evidence>
<dbReference type="EMBL" id="VIWZ01000001">
    <property type="protein sequence ID" value="TWG18899.1"/>
    <property type="molecule type" value="Genomic_DNA"/>
</dbReference>
<dbReference type="InterPro" id="IPR013785">
    <property type="entry name" value="Aldolase_TIM"/>
</dbReference>
<evidence type="ECO:0000313" key="10">
    <source>
        <dbReference type="Proteomes" id="UP000317685"/>
    </source>
</evidence>
<feature type="compositionally biased region" description="Polar residues" evidence="7">
    <location>
        <begin position="387"/>
        <end position="396"/>
    </location>
</feature>
<keyword evidence="4" id="KW-0479">Metal-binding</keyword>
<evidence type="ECO:0000256" key="5">
    <source>
        <dbReference type="ARBA" id="ARBA00023004"/>
    </source>
</evidence>
<dbReference type="SUPFAM" id="SSF102114">
    <property type="entry name" value="Radical SAM enzymes"/>
    <property type="match status" value="1"/>
</dbReference>
<comment type="cofactor">
    <cofactor evidence="1">
        <name>[4Fe-4S] cluster</name>
        <dbReference type="ChEBI" id="CHEBI:49883"/>
    </cofactor>
</comment>
<evidence type="ECO:0000256" key="4">
    <source>
        <dbReference type="ARBA" id="ARBA00022723"/>
    </source>
</evidence>
<keyword evidence="6" id="KW-0411">Iron-sulfur</keyword>
<organism evidence="9 10">
    <name type="scientific">Micromonospora taraxaci</name>
    <dbReference type="NCBI Taxonomy" id="1316803"/>
    <lineage>
        <taxon>Bacteria</taxon>
        <taxon>Bacillati</taxon>
        <taxon>Actinomycetota</taxon>
        <taxon>Actinomycetes</taxon>
        <taxon>Micromonosporales</taxon>
        <taxon>Micromonosporaceae</taxon>
        <taxon>Micromonospora</taxon>
    </lineage>
</organism>
<dbReference type="InterPro" id="IPR023885">
    <property type="entry name" value="4Fe4S-binding_SPASM_dom"/>
</dbReference>
<keyword evidence="5" id="KW-0408">Iron</keyword>